<dbReference type="STRING" id="1391627.SAMN05216464_110179"/>
<gene>
    <name evidence="2" type="ORF">SAMN05216464_110179</name>
</gene>
<dbReference type="NCBIfam" id="TIGR03781">
    <property type="entry name" value="Bac_Flav_CT_K"/>
    <property type="match status" value="1"/>
</dbReference>
<dbReference type="OrthoDB" id="1039148at2"/>
<dbReference type="EMBL" id="FNAI01000010">
    <property type="protein sequence ID" value="SDE88417.1"/>
    <property type="molecule type" value="Genomic_DNA"/>
</dbReference>
<dbReference type="Proteomes" id="UP000199072">
    <property type="component" value="Unassembled WGS sequence"/>
</dbReference>
<dbReference type="AlphaFoldDB" id="A0A1G7GJV4"/>
<evidence type="ECO:0000313" key="3">
    <source>
        <dbReference type="Proteomes" id="UP000199072"/>
    </source>
</evidence>
<name>A0A1G7GJV4_9SPHI</name>
<keyword evidence="1" id="KW-0472">Membrane</keyword>
<keyword evidence="3" id="KW-1185">Reference proteome</keyword>
<keyword evidence="1" id="KW-1133">Transmembrane helix</keyword>
<sequence length="205" mass="23427">MFTKAKNIDTAFKETRRFFIMITSGIILLCAFLVYKSFKMVTGAQGKIYVLASGKAMEAFAEERRDNIPVEAKDHIGTFHQFFFTLSPDDKQILAGITKALYLGDASVKRAYDNLKESNYYTSIISGNVSQTVKTDSISVNTAEYPFYFRFYGKQEITRSSTVVTRSLITEGYLRNVSRSDNNSHGFLIERWQILENKDINVKNR</sequence>
<reference evidence="2 3" key="1">
    <citation type="submission" date="2016-10" db="EMBL/GenBank/DDBJ databases">
        <authorList>
            <person name="de Groot N.N."/>
        </authorList>
    </citation>
    <scope>NUCLEOTIDE SEQUENCE [LARGE SCALE GENOMIC DNA]</scope>
    <source>
        <strain evidence="2 3">47C3B</strain>
    </source>
</reference>
<dbReference type="RefSeq" id="WP_091152113.1">
    <property type="nucleotide sequence ID" value="NZ_FNAI01000010.1"/>
</dbReference>
<keyword evidence="1" id="KW-0812">Transmembrane</keyword>
<evidence type="ECO:0000256" key="1">
    <source>
        <dbReference type="SAM" id="Phobius"/>
    </source>
</evidence>
<dbReference type="InterPro" id="IPR022276">
    <property type="entry name" value="Conjug_transposon_TraK"/>
</dbReference>
<protein>
    <submittedName>
        <fullName evidence="2">Bacteroides conjugative transposon TraK protein</fullName>
    </submittedName>
</protein>
<proteinExistence type="predicted"/>
<organism evidence="2 3">
    <name type="scientific">Mucilaginibacter pineti</name>
    <dbReference type="NCBI Taxonomy" id="1391627"/>
    <lineage>
        <taxon>Bacteria</taxon>
        <taxon>Pseudomonadati</taxon>
        <taxon>Bacteroidota</taxon>
        <taxon>Sphingobacteriia</taxon>
        <taxon>Sphingobacteriales</taxon>
        <taxon>Sphingobacteriaceae</taxon>
        <taxon>Mucilaginibacter</taxon>
    </lineage>
</organism>
<evidence type="ECO:0000313" key="2">
    <source>
        <dbReference type="EMBL" id="SDE88417.1"/>
    </source>
</evidence>
<feature type="transmembrane region" description="Helical" evidence="1">
    <location>
        <begin position="18"/>
        <end position="35"/>
    </location>
</feature>
<accession>A0A1G7GJV4</accession>